<name>A0ABV6QKA3_9ACTN</name>
<dbReference type="SUPFAM" id="SSF55811">
    <property type="entry name" value="Nudix"/>
    <property type="match status" value="1"/>
</dbReference>
<evidence type="ECO:0000256" key="3">
    <source>
        <dbReference type="ARBA" id="ARBA00022842"/>
    </source>
</evidence>
<comment type="cofactor">
    <cofactor evidence="1">
        <name>Mg(2+)</name>
        <dbReference type="ChEBI" id="CHEBI:18420"/>
    </cofactor>
</comment>
<accession>A0ABV6QKA3</accession>
<organism evidence="5 6">
    <name type="scientific">Kribbella deserti</name>
    <dbReference type="NCBI Taxonomy" id="1926257"/>
    <lineage>
        <taxon>Bacteria</taxon>
        <taxon>Bacillati</taxon>
        <taxon>Actinomycetota</taxon>
        <taxon>Actinomycetes</taxon>
        <taxon>Propionibacteriales</taxon>
        <taxon>Kribbellaceae</taxon>
        <taxon>Kribbella</taxon>
    </lineage>
</organism>
<keyword evidence="3" id="KW-0460">Magnesium</keyword>
<evidence type="ECO:0000256" key="2">
    <source>
        <dbReference type="ARBA" id="ARBA00022801"/>
    </source>
</evidence>
<dbReference type="Proteomes" id="UP001589890">
    <property type="component" value="Unassembled WGS sequence"/>
</dbReference>
<feature type="domain" description="Nudix hydrolase" evidence="4">
    <location>
        <begin position="18"/>
        <end position="143"/>
    </location>
</feature>
<dbReference type="InterPro" id="IPR015797">
    <property type="entry name" value="NUDIX_hydrolase-like_dom_sf"/>
</dbReference>
<gene>
    <name evidence="5" type="ORF">ACFFGN_13455</name>
</gene>
<reference evidence="5 6" key="1">
    <citation type="submission" date="2024-09" db="EMBL/GenBank/DDBJ databases">
        <authorList>
            <person name="Sun Q."/>
            <person name="Mori K."/>
        </authorList>
    </citation>
    <scope>NUCLEOTIDE SEQUENCE [LARGE SCALE GENOMIC DNA]</scope>
    <source>
        <strain evidence="5 6">CGMCC 1.15906</strain>
    </source>
</reference>
<dbReference type="PROSITE" id="PS51462">
    <property type="entry name" value="NUDIX"/>
    <property type="match status" value="1"/>
</dbReference>
<dbReference type="PANTHER" id="PTHR43046:SF12">
    <property type="entry name" value="GDP-MANNOSE MANNOSYL HYDROLASE"/>
    <property type="match status" value="1"/>
</dbReference>
<comment type="caution">
    <text evidence="5">The sequence shown here is derived from an EMBL/GenBank/DDBJ whole genome shotgun (WGS) entry which is preliminary data.</text>
</comment>
<dbReference type="PROSITE" id="PS00893">
    <property type="entry name" value="NUDIX_BOX"/>
    <property type="match status" value="1"/>
</dbReference>
<dbReference type="InterPro" id="IPR000086">
    <property type="entry name" value="NUDIX_hydrolase_dom"/>
</dbReference>
<evidence type="ECO:0000256" key="1">
    <source>
        <dbReference type="ARBA" id="ARBA00001946"/>
    </source>
</evidence>
<sequence>MTQSRFTVEPLPSSSVTGPLSAAGVLLTDEHGRILMVSNPYREGLVLPGGGIEFDESPAQAAEREVREELGLVVCVTRLLAVHHRTDPFQPAVTLYVFDTDPIPSNTPLVLQPGEITETFWLPPAEAIRRHAFRGQLRLEAALQARATGQTLYLDDTHTLPFD</sequence>
<dbReference type="PANTHER" id="PTHR43046">
    <property type="entry name" value="GDP-MANNOSE MANNOSYL HYDROLASE"/>
    <property type="match status" value="1"/>
</dbReference>
<evidence type="ECO:0000313" key="5">
    <source>
        <dbReference type="EMBL" id="MFC0625079.1"/>
    </source>
</evidence>
<dbReference type="RefSeq" id="WP_380047125.1">
    <property type="nucleotide sequence ID" value="NZ_JBHLTC010000018.1"/>
</dbReference>
<keyword evidence="6" id="KW-1185">Reference proteome</keyword>
<proteinExistence type="predicted"/>
<keyword evidence="2" id="KW-0378">Hydrolase</keyword>
<dbReference type="Pfam" id="PF00293">
    <property type="entry name" value="NUDIX"/>
    <property type="match status" value="1"/>
</dbReference>
<dbReference type="InterPro" id="IPR020084">
    <property type="entry name" value="NUDIX_hydrolase_CS"/>
</dbReference>
<evidence type="ECO:0000259" key="4">
    <source>
        <dbReference type="PROSITE" id="PS51462"/>
    </source>
</evidence>
<dbReference type="Gene3D" id="3.90.79.10">
    <property type="entry name" value="Nucleoside Triphosphate Pyrophosphohydrolase"/>
    <property type="match status" value="1"/>
</dbReference>
<protein>
    <submittedName>
        <fullName evidence="5">NUDIX domain-containing protein</fullName>
    </submittedName>
</protein>
<evidence type="ECO:0000313" key="6">
    <source>
        <dbReference type="Proteomes" id="UP001589890"/>
    </source>
</evidence>
<dbReference type="EMBL" id="JBHLTC010000018">
    <property type="protein sequence ID" value="MFC0625079.1"/>
    <property type="molecule type" value="Genomic_DNA"/>
</dbReference>